<evidence type="ECO:0000313" key="2">
    <source>
        <dbReference type="Proteomes" id="UP000574276"/>
    </source>
</evidence>
<sequence length="434" mass="48107">MTTDRYLNPNDISLPPGYKIEVFIQGLDAPSCIAFDQSGNLYIGESGYITKEPSILKYNGQFSRITDGFYPPLTGICIHNEDIFVSHHCTVTVIKKDGTRKNIISGLPSQGDHWNSNVTIGMDNKLYFGQGTATNSGVVGNDNHWVSDCPYLCDFPGSYVMLNGQNYKTENIFSQVHEYVETGAFSPYGIPNIPYETRKGILKASGSILRANLDGSGLELVAWGLRFPTYVKFDHSNNLYAANQGYEVRGSRPIANAPDEFQLIKQGVWYGFPDYAGGEPVTLDRFRPDGKHQPQFLLVNHPNTPPHPYAIFPPHSYITGFDFNYNEDFGPIGDVYIAEFGMGGRLPNQDVSPYSGRGHKVSKIDMDTRGITTFAMNKAGFSSSITRGGGLSRPVDIAFSPEGDMYVVDMGINSISNYSYYYPNTGVVWKISRI</sequence>
<dbReference type="EMBL" id="JACEGA010000001">
    <property type="protein sequence ID" value="MBB2181663.1"/>
    <property type="molecule type" value="Genomic_DNA"/>
</dbReference>
<evidence type="ECO:0000313" key="1">
    <source>
        <dbReference type="EMBL" id="MBB2181663.1"/>
    </source>
</evidence>
<dbReference type="AlphaFoldDB" id="A0A839JVK0"/>
<evidence type="ECO:0008006" key="3">
    <source>
        <dbReference type="Google" id="ProtNLM"/>
    </source>
</evidence>
<gene>
    <name evidence="1" type="ORF">H0486_02075</name>
</gene>
<dbReference type="Gene3D" id="2.120.10.30">
    <property type="entry name" value="TolB, C-terminal domain"/>
    <property type="match status" value="1"/>
</dbReference>
<dbReference type="SUPFAM" id="SSF50952">
    <property type="entry name" value="Soluble quinoprotein glucose dehydrogenase"/>
    <property type="match status" value="1"/>
</dbReference>
<reference evidence="1 2" key="1">
    <citation type="submission" date="2020-07" db="EMBL/GenBank/DDBJ databases">
        <title>Characterization and genome sequencing of isolate MD1, a novel member within the family Lachnospiraceae.</title>
        <authorList>
            <person name="Rettenmaier R."/>
            <person name="Di Bello L."/>
            <person name="Zinser C."/>
            <person name="Scheitz K."/>
            <person name="Liebl W."/>
            <person name="Zverlov V."/>
        </authorList>
    </citation>
    <scope>NUCLEOTIDE SEQUENCE [LARGE SCALE GENOMIC DNA]</scope>
    <source>
        <strain evidence="1 2">MD1</strain>
    </source>
</reference>
<protein>
    <recommendedName>
        <fullName evidence="3">Glucose/Sorbosone dehydrogenase domain-containing protein</fullName>
    </recommendedName>
</protein>
<name>A0A839JVK0_9FIRM</name>
<dbReference type="InterPro" id="IPR011041">
    <property type="entry name" value="Quinoprot_gluc/sorb_DH_b-prop"/>
</dbReference>
<proteinExistence type="predicted"/>
<dbReference type="InterPro" id="IPR011042">
    <property type="entry name" value="6-blade_b-propeller_TolB-like"/>
</dbReference>
<dbReference type="PANTHER" id="PTHR33546">
    <property type="entry name" value="LARGE, MULTIFUNCTIONAL SECRETED PROTEIN-RELATED"/>
    <property type="match status" value="1"/>
</dbReference>
<keyword evidence="2" id="KW-1185">Reference proteome</keyword>
<organism evidence="1 2">
    <name type="scientific">Variimorphobacter saccharofermentans</name>
    <dbReference type="NCBI Taxonomy" id="2755051"/>
    <lineage>
        <taxon>Bacteria</taxon>
        <taxon>Bacillati</taxon>
        <taxon>Bacillota</taxon>
        <taxon>Clostridia</taxon>
        <taxon>Lachnospirales</taxon>
        <taxon>Lachnospiraceae</taxon>
        <taxon>Variimorphobacter</taxon>
    </lineage>
</organism>
<accession>A0A839JVK0</accession>
<dbReference type="PANTHER" id="PTHR33546:SF1">
    <property type="entry name" value="LARGE, MULTIFUNCTIONAL SECRETED PROTEIN"/>
    <property type="match status" value="1"/>
</dbReference>
<dbReference type="Proteomes" id="UP000574276">
    <property type="component" value="Unassembled WGS sequence"/>
</dbReference>
<comment type="caution">
    <text evidence="1">The sequence shown here is derived from an EMBL/GenBank/DDBJ whole genome shotgun (WGS) entry which is preliminary data.</text>
</comment>